<comment type="function">
    <text evidence="2">Destroys radicals which are normally produced within the cells and which are toxic to biological systems.</text>
</comment>
<feature type="chain" id="PRO_5037387349" description="Superoxide dismutase [Cu-Zn]" evidence="4">
    <location>
        <begin position="24"/>
        <end position="186"/>
    </location>
</feature>
<dbReference type="OrthoDB" id="5431326at2"/>
<dbReference type="GO" id="GO:0005507">
    <property type="term" value="F:copper ion binding"/>
    <property type="evidence" value="ECO:0007669"/>
    <property type="project" value="InterPro"/>
</dbReference>
<comment type="catalytic activity">
    <reaction evidence="2">
        <text>2 superoxide + 2 H(+) = H2O2 + O2</text>
        <dbReference type="Rhea" id="RHEA:20696"/>
        <dbReference type="ChEBI" id="CHEBI:15378"/>
        <dbReference type="ChEBI" id="CHEBI:15379"/>
        <dbReference type="ChEBI" id="CHEBI:16240"/>
        <dbReference type="ChEBI" id="CHEBI:18421"/>
        <dbReference type="EC" id="1.15.1.1"/>
    </reaction>
</comment>
<feature type="signal peptide" evidence="4">
    <location>
        <begin position="1"/>
        <end position="23"/>
    </location>
</feature>
<evidence type="ECO:0000256" key="4">
    <source>
        <dbReference type="SAM" id="SignalP"/>
    </source>
</evidence>
<name>A0A921TG19_9GAMM</name>
<feature type="compositionally biased region" description="Low complexity" evidence="3">
    <location>
        <begin position="92"/>
        <end position="116"/>
    </location>
</feature>
<dbReference type="PRINTS" id="PR00068">
    <property type="entry name" value="CUZNDISMTASE"/>
</dbReference>
<evidence type="ECO:0000256" key="3">
    <source>
        <dbReference type="SAM" id="MobiDB-lite"/>
    </source>
</evidence>
<dbReference type="PROSITE" id="PS00332">
    <property type="entry name" value="SOD_CU_ZN_2"/>
    <property type="match status" value="1"/>
</dbReference>
<evidence type="ECO:0000259" key="5">
    <source>
        <dbReference type="Pfam" id="PF00080"/>
    </source>
</evidence>
<keyword evidence="2" id="KW-0862">Zinc</keyword>
<reference evidence="6" key="1">
    <citation type="submission" date="2017-10" db="EMBL/GenBank/DDBJ databases">
        <title>Whole genome sequencing of members of genus Pseudoxanthomonas.</title>
        <authorList>
            <person name="Kumar S."/>
            <person name="Bansal K."/>
            <person name="Kaur A."/>
            <person name="Patil P."/>
            <person name="Sharma S."/>
            <person name="Patil P.B."/>
        </authorList>
    </citation>
    <scope>NUCLEOTIDE SEQUENCE</scope>
    <source>
        <strain evidence="6">DSM 22914</strain>
    </source>
</reference>
<dbReference type="PROSITE" id="PS51257">
    <property type="entry name" value="PROKAR_LIPOPROTEIN"/>
    <property type="match status" value="1"/>
</dbReference>
<keyword evidence="7" id="KW-1185">Reference proteome</keyword>
<comment type="caution">
    <text evidence="6">The sequence shown here is derived from an EMBL/GenBank/DDBJ whole genome shotgun (WGS) entry which is preliminary data.</text>
</comment>
<protein>
    <recommendedName>
        <fullName evidence="2">Superoxide dismutase [Cu-Zn]</fullName>
        <ecNumber evidence="2">1.15.1.1</ecNumber>
    </recommendedName>
</protein>
<comment type="cofactor">
    <cofactor evidence="2">
        <name>Cu cation</name>
        <dbReference type="ChEBI" id="CHEBI:23378"/>
    </cofactor>
    <text evidence="2">Binds 1 copper ion per subunit.</text>
</comment>
<accession>A0A921TG19</accession>
<evidence type="ECO:0000313" key="6">
    <source>
        <dbReference type="EMBL" id="KAF1689763.1"/>
    </source>
</evidence>
<gene>
    <name evidence="6" type="ORF">CR938_04465</name>
</gene>
<dbReference type="InterPro" id="IPR001424">
    <property type="entry name" value="SOD_Cu_Zn_dom"/>
</dbReference>
<dbReference type="PROSITE" id="PS00087">
    <property type="entry name" value="SOD_CU_ZN_1"/>
    <property type="match status" value="1"/>
</dbReference>
<evidence type="ECO:0000256" key="1">
    <source>
        <dbReference type="ARBA" id="ARBA00010457"/>
    </source>
</evidence>
<evidence type="ECO:0000256" key="2">
    <source>
        <dbReference type="RuleBase" id="RU000393"/>
    </source>
</evidence>
<feature type="region of interest" description="Disordered" evidence="3">
    <location>
        <begin position="92"/>
        <end position="122"/>
    </location>
</feature>
<comment type="cofactor">
    <cofactor evidence="2">
        <name>Zn(2+)</name>
        <dbReference type="ChEBI" id="CHEBI:29105"/>
    </cofactor>
    <text evidence="2">Binds 1 zinc ion per subunit.</text>
</comment>
<dbReference type="EMBL" id="PDWK01000015">
    <property type="protein sequence ID" value="KAF1689763.1"/>
    <property type="molecule type" value="Genomic_DNA"/>
</dbReference>
<organism evidence="6 7">
    <name type="scientific">Pseudoxanthomonas taiwanensis</name>
    <dbReference type="NCBI Taxonomy" id="176598"/>
    <lineage>
        <taxon>Bacteria</taxon>
        <taxon>Pseudomonadati</taxon>
        <taxon>Pseudomonadota</taxon>
        <taxon>Gammaproteobacteria</taxon>
        <taxon>Lysobacterales</taxon>
        <taxon>Lysobacteraceae</taxon>
        <taxon>Pseudoxanthomonas</taxon>
    </lineage>
</organism>
<dbReference type="EC" id="1.15.1.1" evidence="2"/>
<dbReference type="RefSeq" id="WP_162123854.1">
    <property type="nucleotide sequence ID" value="NZ_PDWK01000015.1"/>
</dbReference>
<dbReference type="SUPFAM" id="SSF49329">
    <property type="entry name" value="Cu,Zn superoxide dismutase-like"/>
    <property type="match status" value="1"/>
</dbReference>
<dbReference type="InterPro" id="IPR036423">
    <property type="entry name" value="SOD-like_Cu/Zn_dom_sf"/>
</dbReference>
<dbReference type="InterPro" id="IPR018152">
    <property type="entry name" value="SOD_Cu/Zn_BS"/>
</dbReference>
<dbReference type="CDD" id="cd00305">
    <property type="entry name" value="Cu-Zn_Superoxide_Dismutase"/>
    <property type="match status" value="1"/>
</dbReference>
<feature type="domain" description="Superoxide dismutase copper/zinc binding" evidence="5">
    <location>
        <begin position="51"/>
        <end position="182"/>
    </location>
</feature>
<evidence type="ECO:0000313" key="7">
    <source>
        <dbReference type="Proteomes" id="UP000717981"/>
    </source>
</evidence>
<dbReference type="AlphaFoldDB" id="A0A921TG19"/>
<dbReference type="InterPro" id="IPR024134">
    <property type="entry name" value="SOD_Cu/Zn_/chaperone"/>
</dbReference>
<keyword evidence="2" id="KW-0186">Copper</keyword>
<dbReference type="Gene3D" id="2.60.40.200">
    <property type="entry name" value="Superoxide dismutase, copper/zinc binding domain"/>
    <property type="match status" value="1"/>
</dbReference>
<keyword evidence="2" id="KW-0560">Oxidoreductase</keyword>
<sequence length="186" mass="18056">MRTILASLGLVALAACSSTPPSAPPVEPAAPAAGTAQQAVAVLASASGSRVSGKLTLAPMGDGVHIAGEVGGLPPNGQFGFHVHEKGDCSAADASSAGSHFNPAGAPHGRAGSGAHHAGDMDNLASDADGVARVNVHLRGVSLGGGAANDIAGRAVIVHADPDDYQSQPTGNAGARLACGVIRIVQ</sequence>
<dbReference type="GO" id="GO:0004784">
    <property type="term" value="F:superoxide dismutase activity"/>
    <property type="evidence" value="ECO:0007669"/>
    <property type="project" value="UniProtKB-EC"/>
</dbReference>
<proteinExistence type="inferred from homology"/>
<dbReference type="Pfam" id="PF00080">
    <property type="entry name" value="Sod_Cu"/>
    <property type="match status" value="1"/>
</dbReference>
<dbReference type="Proteomes" id="UP000717981">
    <property type="component" value="Unassembled WGS sequence"/>
</dbReference>
<keyword evidence="4" id="KW-0732">Signal</keyword>
<dbReference type="PANTHER" id="PTHR10003">
    <property type="entry name" value="SUPEROXIDE DISMUTASE CU-ZN -RELATED"/>
    <property type="match status" value="1"/>
</dbReference>
<keyword evidence="2" id="KW-0479">Metal-binding</keyword>
<comment type="similarity">
    <text evidence="1 2">Belongs to the Cu-Zn superoxide dismutase family.</text>
</comment>